<organism evidence="1 2">
    <name type="scientific">Puccinia sorghi</name>
    <dbReference type="NCBI Taxonomy" id="27349"/>
    <lineage>
        <taxon>Eukaryota</taxon>
        <taxon>Fungi</taxon>
        <taxon>Dikarya</taxon>
        <taxon>Basidiomycota</taxon>
        <taxon>Pucciniomycotina</taxon>
        <taxon>Pucciniomycetes</taxon>
        <taxon>Pucciniales</taxon>
        <taxon>Pucciniaceae</taxon>
        <taxon>Puccinia</taxon>
    </lineage>
</organism>
<evidence type="ECO:0000313" key="1">
    <source>
        <dbReference type="EMBL" id="KNZ61036.1"/>
    </source>
</evidence>
<dbReference type="AlphaFoldDB" id="A0A0L6VJS7"/>
<comment type="caution">
    <text evidence="1">The sequence shown here is derived from an EMBL/GenBank/DDBJ whole genome shotgun (WGS) entry which is preliminary data.</text>
</comment>
<name>A0A0L6VJS7_9BASI</name>
<reference evidence="1 2" key="1">
    <citation type="submission" date="2015-08" db="EMBL/GenBank/DDBJ databases">
        <title>Next Generation Sequencing and Analysis of the Genome of Puccinia sorghi L Schw, the Causal Agent of Maize Common Rust.</title>
        <authorList>
            <person name="Rochi L."/>
            <person name="Burguener G."/>
            <person name="Darino M."/>
            <person name="Turjanski A."/>
            <person name="Kreff E."/>
            <person name="Dieguez M.J."/>
            <person name="Sacco F."/>
        </authorList>
    </citation>
    <scope>NUCLEOTIDE SEQUENCE [LARGE SCALE GENOMIC DNA]</scope>
    <source>
        <strain evidence="1 2">RO10H11247</strain>
    </source>
</reference>
<gene>
    <name evidence="1" type="ORF">VP01_1460g4</name>
</gene>
<proteinExistence type="predicted"/>
<dbReference type="EMBL" id="LAVV01005121">
    <property type="protein sequence ID" value="KNZ61036.1"/>
    <property type="molecule type" value="Genomic_DNA"/>
</dbReference>
<accession>A0A0L6VJS7</accession>
<evidence type="ECO:0000313" key="2">
    <source>
        <dbReference type="Proteomes" id="UP000037035"/>
    </source>
</evidence>
<keyword evidence="2" id="KW-1185">Reference proteome</keyword>
<dbReference type="VEuPathDB" id="FungiDB:VP01_1460g4"/>
<dbReference type="Proteomes" id="UP000037035">
    <property type="component" value="Unassembled WGS sequence"/>
</dbReference>
<sequence length="798" mass="92606">MDLTIELLTLETVITEIIMIKFVTRNTHLCTITWFRNPPGPVRRRPVGRRSKVGGSCVKPPLGIRPATPIGVLKIGSTNLDQLRNVLPFLFIQKYRGGKNTTESSSLATHDTWMNVGQAIDFVFKNHSHKIFFCVKEGSQNITVRVIDFSNPGSILVAYFLGLVCFCVLNQCEEKPHIEGTSREQGWQQYFFHGGVWWHWMEKDETKDRKHLVGNSYVQDSMIGRDCSFEGRFWSRVYMHICREILAVDSDKEAYSHANIWDERWSMRGYSNEIGVLGNRDFFQKQKTKNKKKDRAVVNIRWKRRIRRPLVQERLQWRRHDCRRKVRRGVGDWMRRKSGSPGMAPVTQLYCHLTSCHIFRFIFGSRCACRTFGSSLISRVAPLFRRLLSGFSISWCISNASKEKKGRAIAGFSWRTLTKCATCFLEDGFVIFLVVHFFESKKEYSVELGIRSDCGLVLAWCEVESKGGVEGVCVVKISEELRLYALWSSGDSRKRAEHEEEDRRDCRTQDSQAGYKDMLVWYSGSGRNRRSRSWWRTPAVVARFLQSRSLGIHPWGRLASSFPAGPPSSRGRACYSQDSFSRERPPHSLQVVRGFLNAKKPDGVLPKKKKEHLPFFKYLHRQFRYMTACGTYDTRAESSSFAACRDLREEITYRKYFDKKRHGLKTYIRSIQDTESAEQPACSLECRNNRVGKSCKSMQPELSVIHPHLPLRWIHTTSLQRPNPYLIQFLPDLKTTTKATNASTRSLITTKNIYGIYMEKRRKEEGYYEVMYPSWYYEHTKNSGTGVDRLETFIYLKV</sequence>
<protein>
    <submittedName>
        <fullName evidence="1">Uncharacterized protein</fullName>
    </submittedName>
</protein>